<dbReference type="InterPro" id="IPR032042">
    <property type="entry name" value="POT1PC"/>
</dbReference>
<dbReference type="Gene3D" id="2.40.50.140">
    <property type="entry name" value="Nucleic acid-binding proteins"/>
    <property type="match status" value="1"/>
</dbReference>
<evidence type="ECO:0000256" key="2">
    <source>
        <dbReference type="ARBA" id="ARBA00004574"/>
    </source>
</evidence>
<feature type="non-terminal residue" evidence="10">
    <location>
        <position position="100"/>
    </location>
</feature>
<evidence type="ECO:0000256" key="3">
    <source>
        <dbReference type="ARBA" id="ARBA00008442"/>
    </source>
</evidence>
<keyword evidence="6" id="KW-0238">DNA-binding</keyword>
<dbReference type="Proteomes" id="UP000694941">
    <property type="component" value="Unplaced"/>
</dbReference>
<dbReference type="RefSeq" id="XP_022235561.1">
    <property type="nucleotide sequence ID" value="XM_022379853.1"/>
</dbReference>
<keyword evidence="7" id="KW-0539">Nucleus</keyword>
<proteinExistence type="inferred from homology"/>
<evidence type="ECO:0000256" key="1">
    <source>
        <dbReference type="ARBA" id="ARBA00004123"/>
    </source>
</evidence>
<evidence type="ECO:0000256" key="4">
    <source>
        <dbReference type="ARBA" id="ARBA00022454"/>
    </source>
</evidence>
<keyword evidence="5" id="KW-0779">Telomere</keyword>
<dbReference type="Pfam" id="PF16686">
    <property type="entry name" value="POT1PC"/>
    <property type="match status" value="1"/>
</dbReference>
<gene>
    <name evidence="10" type="primary">LOC111083360</name>
</gene>
<comment type="similarity">
    <text evidence="3">Belongs to the telombin family.</text>
</comment>
<dbReference type="SUPFAM" id="SSF50249">
    <property type="entry name" value="Nucleic acid-binding proteins"/>
    <property type="match status" value="1"/>
</dbReference>
<evidence type="ECO:0000313" key="9">
    <source>
        <dbReference type="Proteomes" id="UP000694941"/>
    </source>
</evidence>
<evidence type="ECO:0000256" key="5">
    <source>
        <dbReference type="ARBA" id="ARBA00022895"/>
    </source>
</evidence>
<evidence type="ECO:0000259" key="8">
    <source>
        <dbReference type="Pfam" id="PF16686"/>
    </source>
</evidence>
<reference evidence="10" key="1">
    <citation type="submission" date="2025-08" db="UniProtKB">
        <authorList>
            <consortium name="RefSeq"/>
        </authorList>
    </citation>
    <scope>IDENTIFICATION</scope>
    <source>
        <tissue evidence="10">Muscle</tissue>
    </source>
</reference>
<protein>
    <submittedName>
        <fullName evidence="10">Uncharacterized protein LOC111083360</fullName>
    </submittedName>
</protein>
<evidence type="ECO:0000256" key="6">
    <source>
        <dbReference type="ARBA" id="ARBA00023125"/>
    </source>
</evidence>
<evidence type="ECO:0000313" key="10">
    <source>
        <dbReference type="RefSeq" id="XP_022235561.1"/>
    </source>
</evidence>
<evidence type="ECO:0000256" key="7">
    <source>
        <dbReference type="ARBA" id="ARBA00023242"/>
    </source>
</evidence>
<feature type="domain" description="Protection of telomeres protein 1 ssDNA-binding" evidence="8">
    <location>
        <begin position="62"/>
        <end position="99"/>
    </location>
</feature>
<dbReference type="InterPro" id="IPR012340">
    <property type="entry name" value="NA-bd_OB-fold"/>
</dbReference>
<organism evidence="9 10">
    <name type="scientific">Limulus polyphemus</name>
    <name type="common">Atlantic horseshoe crab</name>
    <dbReference type="NCBI Taxonomy" id="6850"/>
    <lineage>
        <taxon>Eukaryota</taxon>
        <taxon>Metazoa</taxon>
        <taxon>Ecdysozoa</taxon>
        <taxon>Arthropoda</taxon>
        <taxon>Chelicerata</taxon>
        <taxon>Merostomata</taxon>
        <taxon>Xiphosura</taxon>
        <taxon>Limulidae</taxon>
        <taxon>Limulus</taxon>
    </lineage>
</organism>
<sequence>MYVTRVDRYRNSVKGKCFSPKDILVFSGVCTSSPRSVAGAYTYTEYDQRKVEELREFASTSVKTMEPGDFADIVCQVVSIASIRKGQSVVLRVWNGTKPS</sequence>
<keyword evidence="9" id="KW-1185">Reference proteome</keyword>
<dbReference type="GeneID" id="111083360"/>
<keyword evidence="4" id="KW-0158">Chromosome</keyword>
<name>A0ABM1RW06_LIMPO</name>
<comment type="subcellular location">
    <subcellularLocation>
        <location evidence="2">Chromosome</location>
        <location evidence="2">Telomere</location>
    </subcellularLocation>
    <subcellularLocation>
        <location evidence="1">Nucleus</location>
    </subcellularLocation>
</comment>
<accession>A0ABM1RW06</accession>